<accession>A0ABW4VEI4</accession>
<evidence type="ECO:0000313" key="3">
    <source>
        <dbReference type="EMBL" id="MFD2028979.1"/>
    </source>
</evidence>
<organism evidence="3 4">
    <name type="scientific">Promicromonospora aerolata</name>
    <dbReference type="NCBI Taxonomy" id="195749"/>
    <lineage>
        <taxon>Bacteria</taxon>
        <taxon>Bacillati</taxon>
        <taxon>Actinomycetota</taxon>
        <taxon>Actinomycetes</taxon>
        <taxon>Micrococcales</taxon>
        <taxon>Promicromonosporaceae</taxon>
        <taxon>Promicromonospora</taxon>
    </lineage>
</organism>
<protein>
    <recommendedName>
        <fullName evidence="5">Transposase</fullName>
    </recommendedName>
</protein>
<feature type="coiled-coil region" evidence="1">
    <location>
        <begin position="217"/>
        <end position="321"/>
    </location>
</feature>
<evidence type="ECO:0000256" key="2">
    <source>
        <dbReference type="SAM" id="MobiDB-lite"/>
    </source>
</evidence>
<keyword evidence="1" id="KW-0175">Coiled coil</keyword>
<evidence type="ECO:0000313" key="4">
    <source>
        <dbReference type="Proteomes" id="UP001597338"/>
    </source>
</evidence>
<name>A0ABW4VEI4_9MICO</name>
<feature type="compositionally biased region" description="Basic and acidic residues" evidence="2">
    <location>
        <begin position="189"/>
        <end position="203"/>
    </location>
</feature>
<evidence type="ECO:0008006" key="5">
    <source>
        <dbReference type="Google" id="ProtNLM"/>
    </source>
</evidence>
<proteinExistence type="predicted"/>
<gene>
    <name evidence="3" type="ORF">ACFSL2_26095</name>
</gene>
<dbReference type="Proteomes" id="UP001597338">
    <property type="component" value="Unassembled WGS sequence"/>
</dbReference>
<sequence>MPAHDQLDLDTAVDVLYTRPLDEFIAARDAVVRQATDSGDRLGAARVKRLPKPSVAAWVINQVARGHPEEIAALADLGDELRAATQERDRGRVRALDHLRRERTDGLVRTVREAGEVGGRPVSSAVLDRLTETLTAAVMDPDAAAVVRAGRLSRALQHVGFGIVDEQGDEAELVELHPAASDDGSSTAPERDVEKPARAEKSKKSGRGKPDPAAAELTAAEEAVEEAAAQVDRLESRRDDIRERLRSADAGIEHGESELERLARELDQLAAERDTTRHALDEARTAADEARADLEAVEDELDDAVERAADARRRRRAARGR</sequence>
<dbReference type="Gene3D" id="1.10.287.1490">
    <property type="match status" value="1"/>
</dbReference>
<evidence type="ECO:0000256" key="1">
    <source>
        <dbReference type="SAM" id="Coils"/>
    </source>
</evidence>
<comment type="caution">
    <text evidence="3">The sequence shown here is derived from an EMBL/GenBank/DDBJ whole genome shotgun (WGS) entry which is preliminary data.</text>
</comment>
<reference evidence="4" key="1">
    <citation type="journal article" date="2019" name="Int. J. Syst. Evol. Microbiol.">
        <title>The Global Catalogue of Microorganisms (GCM) 10K type strain sequencing project: providing services to taxonomists for standard genome sequencing and annotation.</title>
        <authorList>
            <consortium name="The Broad Institute Genomics Platform"/>
            <consortium name="The Broad Institute Genome Sequencing Center for Infectious Disease"/>
            <person name="Wu L."/>
            <person name="Ma J."/>
        </authorList>
    </citation>
    <scope>NUCLEOTIDE SEQUENCE [LARGE SCALE GENOMIC DNA]</scope>
    <source>
        <strain evidence="4">CCM 7043</strain>
    </source>
</reference>
<keyword evidence="4" id="KW-1185">Reference proteome</keyword>
<feature type="region of interest" description="Disordered" evidence="2">
    <location>
        <begin position="177"/>
        <end position="214"/>
    </location>
</feature>
<dbReference type="EMBL" id="JBHUHF010000001">
    <property type="protein sequence ID" value="MFD2028979.1"/>
    <property type="molecule type" value="Genomic_DNA"/>
</dbReference>
<dbReference type="RefSeq" id="WP_377200634.1">
    <property type="nucleotide sequence ID" value="NZ_JBHUHF010000001.1"/>
</dbReference>